<evidence type="ECO:0000256" key="7">
    <source>
        <dbReference type="ARBA" id="ARBA00022840"/>
    </source>
</evidence>
<keyword evidence="4" id="KW-0808">Transferase</keyword>
<organism evidence="12 13">
    <name type="scientific">Microlunatus endophyticus</name>
    <dbReference type="NCBI Taxonomy" id="1716077"/>
    <lineage>
        <taxon>Bacteria</taxon>
        <taxon>Bacillati</taxon>
        <taxon>Actinomycetota</taxon>
        <taxon>Actinomycetes</taxon>
        <taxon>Propionibacteriales</taxon>
        <taxon>Propionibacteriaceae</taxon>
        <taxon>Microlunatus</taxon>
    </lineage>
</organism>
<keyword evidence="6 12" id="KW-0418">Kinase</keyword>
<feature type="domain" description="DUF7134" evidence="11">
    <location>
        <begin position="47"/>
        <end position="203"/>
    </location>
</feature>
<dbReference type="Gene3D" id="3.30.565.10">
    <property type="entry name" value="Histidine kinase-like ATPase, C-terminal domain"/>
    <property type="match status" value="1"/>
</dbReference>
<dbReference type="InterPro" id="IPR055558">
    <property type="entry name" value="DUF7134"/>
</dbReference>
<comment type="caution">
    <text evidence="12">The sequence shown here is derived from an EMBL/GenBank/DDBJ whole genome shotgun (WGS) entry which is preliminary data.</text>
</comment>
<evidence type="ECO:0000256" key="3">
    <source>
        <dbReference type="ARBA" id="ARBA00022553"/>
    </source>
</evidence>
<evidence type="ECO:0000256" key="9">
    <source>
        <dbReference type="SAM" id="Phobius"/>
    </source>
</evidence>
<evidence type="ECO:0000259" key="11">
    <source>
        <dbReference type="Pfam" id="PF23539"/>
    </source>
</evidence>
<keyword evidence="5" id="KW-0547">Nucleotide-binding</keyword>
<dbReference type="PANTHER" id="PTHR24421:SF10">
    <property type="entry name" value="NITRATE_NITRITE SENSOR PROTEIN NARQ"/>
    <property type="match status" value="1"/>
</dbReference>
<dbReference type="InterPro" id="IPR050482">
    <property type="entry name" value="Sensor_HK_TwoCompSys"/>
</dbReference>
<comment type="catalytic activity">
    <reaction evidence="1">
        <text>ATP + protein L-histidine = ADP + protein N-phospho-L-histidine.</text>
        <dbReference type="EC" id="2.7.13.3"/>
    </reaction>
</comment>
<dbReference type="EMBL" id="BMMZ01000004">
    <property type="protein sequence ID" value="GGL61325.1"/>
    <property type="molecule type" value="Genomic_DNA"/>
</dbReference>
<dbReference type="GO" id="GO:0046983">
    <property type="term" value="F:protein dimerization activity"/>
    <property type="evidence" value="ECO:0007669"/>
    <property type="project" value="InterPro"/>
</dbReference>
<dbReference type="Gene3D" id="1.20.5.1930">
    <property type="match status" value="1"/>
</dbReference>
<dbReference type="EC" id="2.7.13.3" evidence="2"/>
<evidence type="ECO:0000256" key="1">
    <source>
        <dbReference type="ARBA" id="ARBA00000085"/>
    </source>
</evidence>
<evidence type="ECO:0000256" key="8">
    <source>
        <dbReference type="ARBA" id="ARBA00023012"/>
    </source>
</evidence>
<feature type="domain" description="Signal transduction histidine kinase subgroup 3 dimerisation and phosphoacceptor" evidence="10">
    <location>
        <begin position="232"/>
        <end position="297"/>
    </location>
</feature>
<evidence type="ECO:0000256" key="2">
    <source>
        <dbReference type="ARBA" id="ARBA00012438"/>
    </source>
</evidence>
<evidence type="ECO:0000256" key="4">
    <source>
        <dbReference type="ARBA" id="ARBA00022679"/>
    </source>
</evidence>
<protein>
    <recommendedName>
        <fullName evidence="2">histidine kinase</fullName>
        <ecNumber evidence="2">2.7.13.3</ecNumber>
    </recommendedName>
</protein>
<dbReference type="Proteomes" id="UP000613840">
    <property type="component" value="Unassembled WGS sequence"/>
</dbReference>
<dbReference type="Pfam" id="PF07730">
    <property type="entry name" value="HisKA_3"/>
    <property type="match status" value="1"/>
</dbReference>
<evidence type="ECO:0000256" key="6">
    <source>
        <dbReference type="ARBA" id="ARBA00022777"/>
    </source>
</evidence>
<reference evidence="12" key="2">
    <citation type="submission" date="2020-09" db="EMBL/GenBank/DDBJ databases">
        <authorList>
            <person name="Sun Q."/>
            <person name="Zhou Y."/>
        </authorList>
    </citation>
    <scope>NUCLEOTIDE SEQUENCE</scope>
    <source>
        <strain evidence="12">CGMCC 4.7306</strain>
    </source>
</reference>
<name>A0A917S7G0_9ACTN</name>
<dbReference type="GO" id="GO:0016020">
    <property type="term" value="C:membrane"/>
    <property type="evidence" value="ECO:0007669"/>
    <property type="project" value="InterPro"/>
</dbReference>
<dbReference type="AlphaFoldDB" id="A0A917S7G0"/>
<dbReference type="CDD" id="cd16917">
    <property type="entry name" value="HATPase_UhpB-NarQ-NarX-like"/>
    <property type="match status" value="1"/>
</dbReference>
<proteinExistence type="predicted"/>
<evidence type="ECO:0000256" key="5">
    <source>
        <dbReference type="ARBA" id="ARBA00022741"/>
    </source>
</evidence>
<keyword evidence="9" id="KW-1133">Transmembrane helix</keyword>
<dbReference type="GO" id="GO:0000155">
    <property type="term" value="F:phosphorelay sensor kinase activity"/>
    <property type="evidence" value="ECO:0007669"/>
    <property type="project" value="InterPro"/>
</dbReference>
<feature type="transmembrane region" description="Helical" evidence="9">
    <location>
        <begin position="51"/>
        <end position="70"/>
    </location>
</feature>
<feature type="transmembrane region" description="Helical" evidence="9">
    <location>
        <begin position="176"/>
        <end position="195"/>
    </location>
</feature>
<accession>A0A917S7G0</accession>
<reference evidence="12" key="1">
    <citation type="journal article" date="2014" name="Int. J. Syst. Evol. Microbiol.">
        <title>Complete genome sequence of Corynebacterium casei LMG S-19264T (=DSM 44701T), isolated from a smear-ripened cheese.</title>
        <authorList>
            <consortium name="US DOE Joint Genome Institute (JGI-PGF)"/>
            <person name="Walter F."/>
            <person name="Albersmeier A."/>
            <person name="Kalinowski J."/>
            <person name="Ruckert C."/>
        </authorList>
    </citation>
    <scope>NUCLEOTIDE SEQUENCE</scope>
    <source>
        <strain evidence="12">CGMCC 4.7306</strain>
    </source>
</reference>
<feature type="transmembrane region" description="Helical" evidence="9">
    <location>
        <begin position="142"/>
        <end position="164"/>
    </location>
</feature>
<keyword evidence="9" id="KW-0812">Transmembrane</keyword>
<evidence type="ECO:0000259" key="10">
    <source>
        <dbReference type="Pfam" id="PF07730"/>
    </source>
</evidence>
<evidence type="ECO:0000313" key="12">
    <source>
        <dbReference type="EMBL" id="GGL61325.1"/>
    </source>
</evidence>
<dbReference type="InterPro" id="IPR036890">
    <property type="entry name" value="HATPase_C_sf"/>
</dbReference>
<keyword evidence="7" id="KW-0067">ATP-binding</keyword>
<dbReference type="Pfam" id="PF23539">
    <property type="entry name" value="DUF7134"/>
    <property type="match status" value="1"/>
</dbReference>
<keyword evidence="13" id="KW-1185">Reference proteome</keyword>
<dbReference type="PANTHER" id="PTHR24421">
    <property type="entry name" value="NITRATE/NITRITE SENSOR PROTEIN NARX-RELATED"/>
    <property type="match status" value="1"/>
</dbReference>
<sequence length="441" mass="47910">MMARVVADVTRPARVAVNPDRSPTARSGGRWRLLLWTNEGSGVGRAVSTRALIFDCVVAALFFACGSVFLPLFMPQAIWIDEVFVGLVTMPLMLRRRLPRTSFALILVFATVQSWALRPIGMHDAGFLFGLYSVVGFTNRRTGIVAALLALVPTFSGALNDWWNFIDISLVKHPGLFTRVCTTTGMVVLVALAWFSGEGLRSSRLLQDALVDRTVRLEREREQQARLAASAERARIAREMHDVIAHALSVMIAQADGGAYVIDQDAAEAKAALERISTTGRDSLTQMRGLLGLLRSGEGDDDQPSAPQPGLAELPLLIEDAGRTGLKITVRRRGSERPIAEMLGLTVYRLIQESLTNARKHGGDHVEIDMETTAQGVDLRVTNDFPAEGKQLQTGAEPGHGLNGMGERVTAVGGRFTAEPTRDGFLVHAWLPHTGDGDGGR</sequence>
<dbReference type="GO" id="GO:0005524">
    <property type="term" value="F:ATP binding"/>
    <property type="evidence" value="ECO:0007669"/>
    <property type="project" value="UniProtKB-KW"/>
</dbReference>
<keyword evidence="9" id="KW-0472">Membrane</keyword>
<dbReference type="SUPFAM" id="SSF55874">
    <property type="entry name" value="ATPase domain of HSP90 chaperone/DNA topoisomerase II/histidine kinase"/>
    <property type="match status" value="1"/>
</dbReference>
<keyword evidence="8" id="KW-0902">Two-component regulatory system</keyword>
<gene>
    <name evidence="12" type="ORF">GCM10011575_19800</name>
</gene>
<evidence type="ECO:0000313" key="13">
    <source>
        <dbReference type="Proteomes" id="UP000613840"/>
    </source>
</evidence>
<dbReference type="InterPro" id="IPR011712">
    <property type="entry name" value="Sig_transdc_His_kin_sub3_dim/P"/>
</dbReference>
<keyword evidence="3" id="KW-0597">Phosphoprotein</keyword>